<proteinExistence type="predicted"/>
<evidence type="ECO:0000313" key="1">
    <source>
        <dbReference type="EMBL" id="KAB1328969.1"/>
    </source>
</evidence>
<evidence type="ECO:0000313" key="2">
    <source>
        <dbReference type="Proteomes" id="UP000375690"/>
    </source>
</evidence>
<dbReference type="EMBL" id="VWFC01000005">
    <property type="protein sequence ID" value="KAB1328969.1"/>
    <property type="molecule type" value="Genomic_DNA"/>
</dbReference>
<dbReference type="Proteomes" id="UP000375690">
    <property type="component" value="Unassembled WGS sequence"/>
</dbReference>
<dbReference type="SUPFAM" id="SSF47789">
    <property type="entry name" value="C-terminal domain of RNA polymerase alpha subunit"/>
    <property type="match status" value="1"/>
</dbReference>
<dbReference type="AlphaFoldDB" id="A0A6A0VXP1"/>
<comment type="caution">
    <text evidence="1">The sequence shown here is derived from an EMBL/GenBank/DDBJ whole genome shotgun (WGS) entry which is preliminary data.</text>
</comment>
<gene>
    <name evidence="1" type="ORF">F3B53_06665</name>
</gene>
<reference evidence="1 2" key="1">
    <citation type="journal article" date="2019" name="Nat. Med.">
        <title>A library of human gut bacterial isolates paired with longitudinal multiomics data enables mechanistic microbiome research.</title>
        <authorList>
            <person name="Poyet M."/>
            <person name="Groussin M."/>
            <person name="Gibbons S.M."/>
            <person name="Avila-Pacheco J."/>
            <person name="Jiang X."/>
            <person name="Kearney S.M."/>
            <person name="Perrotta A.R."/>
            <person name="Berdy B."/>
            <person name="Zhao S."/>
            <person name="Lieberman T.D."/>
            <person name="Swanson P.K."/>
            <person name="Smith M."/>
            <person name="Roesemann S."/>
            <person name="Alexander J.E."/>
            <person name="Rich S.A."/>
            <person name="Livny J."/>
            <person name="Vlamakis H."/>
            <person name="Clish C."/>
            <person name="Bullock K."/>
            <person name="Deik A."/>
            <person name="Scott J."/>
            <person name="Pierce K.A."/>
            <person name="Xavier R.J."/>
            <person name="Alm E.J."/>
        </authorList>
    </citation>
    <scope>NUCLEOTIDE SEQUENCE [LARGE SCALE GENOMIC DNA]</scope>
    <source>
        <strain evidence="1 2">BIOML-A2</strain>
    </source>
</reference>
<organism evidence="1 2">
    <name type="scientific">Bacteroides ovatus</name>
    <dbReference type="NCBI Taxonomy" id="28116"/>
    <lineage>
        <taxon>Bacteria</taxon>
        <taxon>Pseudomonadati</taxon>
        <taxon>Bacteroidota</taxon>
        <taxon>Bacteroidia</taxon>
        <taxon>Bacteroidales</taxon>
        <taxon>Bacteroidaceae</taxon>
        <taxon>Bacteroides</taxon>
    </lineage>
</organism>
<dbReference type="Gene3D" id="1.10.150.20">
    <property type="entry name" value="5' to 3' exonuclease, C-terminal subdomain"/>
    <property type="match status" value="1"/>
</dbReference>
<name>A0A6A0VXP1_BACOV</name>
<accession>A0A6A0VXP1</accession>
<sequence>METIDIIMLIGLLLMITALVLMYRCARKRSPRRKMEELAEALVSVKKDFAYKLQRFDYLLEMIADENEHVSFLKRRITQLQEITEELEEKRGKLDENIESLTNIQAELRESSDTLVEQSARLRTEISYSEQALREIEQRIEYQKKIKEGLEIALGNIPAEEVHYLSKPVFSMGITPSVCDRLEARGILYIGDLIPLSEQHLIETWGVGPVTLEKIKTKMNENGVWFGMDVIRVGSRWFRRKQ</sequence>
<protein>
    <recommendedName>
        <fullName evidence="3">RNA polymerase alpha subunit C-terminal domain-containing protein</fullName>
    </recommendedName>
</protein>
<evidence type="ECO:0008006" key="3">
    <source>
        <dbReference type="Google" id="ProtNLM"/>
    </source>
</evidence>